<dbReference type="InterPro" id="IPR036250">
    <property type="entry name" value="AcylCo_DH-like_C"/>
</dbReference>
<feature type="domain" description="Acyl-CoA oxidase/dehydrogenase middle" evidence="8">
    <location>
        <begin position="127"/>
        <end position="222"/>
    </location>
</feature>
<dbReference type="Proteomes" id="UP000464495">
    <property type="component" value="Chromosome"/>
</dbReference>
<dbReference type="AlphaFoldDB" id="A0A6P1T5L2"/>
<dbReference type="FunFam" id="1.10.540.10:FF:000007">
    <property type="entry name" value="Isovaleryl-CoA dehydrogenase, mitochondrial"/>
    <property type="match status" value="1"/>
</dbReference>
<dbReference type="InterPro" id="IPR009100">
    <property type="entry name" value="AcylCoA_DH/oxidase_NM_dom_sf"/>
</dbReference>
<dbReference type="KEGG" id="amaq:GO499_11995"/>
<dbReference type="PROSITE" id="PS00072">
    <property type="entry name" value="ACYL_COA_DH_1"/>
    <property type="match status" value="1"/>
</dbReference>
<keyword evidence="11" id="KW-1185">Reference proteome</keyword>
<feature type="domain" description="Acyl-CoA dehydrogenase/oxidase C-terminal" evidence="7">
    <location>
        <begin position="234"/>
        <end position="382"/>
    </location>
</feature>
<protein>
    <submittedName>
        <fullName evidence="10">Isovaleryl-CoA dehydrogenase</fullName>
    </submittedName>
</protein>
<dbReference type="RefSeq" id="WP_161862400.1">
    <property type="nucleotide sequence ID" value="NZ_CP046620.1"/>
</dbReference>
<dbReference type="InterPro" id="IPR013786">
    <property type="entry name" value="AcylCoA_DH/ox_N"/>
</dbReference>
<dbReference type="Pfam" id="PF02771">
    <property type="entry name" value="Acyl-CoA_dh_N"/>
    <property type="match status" value="1"/>
</dbReference>
<dbReference type="EMBL" id="CP046620">
    <property type="protein sequence ID" value="QHQ35842.1"/>
    <property type="molecule type" value="Genomic_DNA"/>
</dbReference>
<evidence type="ECO:0000256" key="4">
    <source>
        <dbReference type="ARBA" id="ARBA00022827"/>
    </source>
</evidence>
<dbReference type="GO" id="GO:0006552">
    <property type="term" value="P:L-leucine catabolic process"/>
    <property type="evidence" value="ECO:0007669"/>
    <property type="project" value="TreeGrafter"/>
</dbReference>
<proteinExistence type="inferred from homology"/>
<dbReference type="GO" id="GO:0003995">
    <property type="term" value="F:acyl-CoA dehydrogenase activity"/>
    <property type="evidence" value="ECO:0007669"/>
    <property type="project" value="InterPro"/>
</dbReference>
<dbReference type="Pfam" id="PF02770">
    <property type="entry name" value="Acyl-CoA_dh_M"/>
    <property type="match status" value="1"/>
</dbReference>
<evidence type="ECO:0000259" key="8">
    <source>
        <dbReference type="Pfam" id="PF02770"/>
    </source>
</evidence>
<evidence type="ECO:0000256" key="2">
    <source>
        <dbReference type="ARBA" id="ARBA00009347"/>
    </source>
</evidence>
<dbReference type="Gene3D" id="1.10.540.10">
    <property type="entry name" value="Acyl-CoA dehydrogenase/oxidase, N-terminal domain"/>
    <property type="match status" value="1"/>
</dbReference>
<keyword evidence="3 6" id="KW-0285">Flavoprotein</keyword>
<evidence type="ECO:0000256" key="3">
    <source>
        <dbReference type="ARBA" id="ARBA00022630"/>
    </source>
</evidence>
<evidence type="ECO:0000313" key="11">
    <source>
        <dbReference type="Proteomes" id="UP000464495"/>
    </source>
</evidence>
<dbReference type="InterPro" id="IPR006089">
    <property type="entry name" value="Acyl-CoA_DH_CS"/>
</dbReference>
<dbReference type="PANTHER" id="PTHR43884">
    <property type="entry name" value="ACYL-COA DEHYDROGENASE"/>
    <property type="match status" value="1"/>
</dbReference>
<dbReference type="SUPFAM" id="SSF47203">
    <property type="entry name" value="Acyl-CoA dehydrogenase C-terminal domain-like"/>
    <property type="match status" value="1"/>
</dbReference>
<dbReference type="Gene3D" id="1.20.140.10">
    <property type="entry name" value="Butyryl-CoA Dehydrogenase, subunit A, domain 3"/>
    <property type="match status" value="1"/>
</dbReference>
<dbReference type="Pfam" id="PF00441">
    <property type="entry name" value="Acyl-CoA_dh_1"/>
    <property type="match status" value="1"/>
</dbReference>
<comment type="similarity">
    <text evidence="2 6">Belongs to the acyl-CoA dehydrogenase family.</text>
</comment>
<dbReference type="PIRSF" id="PIRSF016578">
    <property type="entry name" value="HsaA"/>
    <property type="match status" value="1"/>
</dbReference>
<keyword evidence="5 6" id="KW-0560">Oxidoreductase</keyword>
<dbReference type="InterPro" id="IPR037069">
    <property type="entry name" value="AcylCoA_DH/ox_N_sf"/>
</dbReference>
<name>A0A6P1T5L2_9RHOB</name>
<keyword evidence="4 6" id="KW-0274">FAD</keyword>
<dbReference type="FunFam" id="1.20.140.10:FF:000001">
    <property type="entry name" value="Acyl-CoA dehydrogenase"/>
    <property type="match status" value="1"/>
</dbReference>
<reference evidence="10 11" key="1">
    <citation type="submission" date="2019-12" db="EMBL/GenBank/DDBJ databases">
        <title>Complete genome sequence of Algicella marina strain 9Alg 56(T) isolated from the red alga Tichocarpus crinitus.</title>
        <authorList>
            <person name="Kim S.-G."/>
            <person name="Nedashkovskaya O.I."/>
        </authorList>
    </citation>
    <scope>NUCLEOTIDE SEQUENCE [LARGE SCALE GENOMIC DNA]</scope>
    <source>
        <strain evidence="10 11">9Alg 56</strain>
    </source>
</reference>
<dbReference type="PANTHER" id="PTHR43884:SF12">
    <property type="entry name" value="ISOVALERYL-COA DEHYDROGENASE, MITOCHONDRIAL-RELATED"/>
    <property type="match status" value="1"/>
</dbReference>
<evidence type="ECO:0000256" key="6">
    <source>
        <dbReference type="RuleBase" id="RU362125"/>
    </source>
</evidence>
<dbReference type="PROSITE" id="PS00073">
    <property type="entry name" value="ACYL_COA_DH_2"/>
    <property type="match status" value="1"/>
</dbReference>
<dbReference type="InterPro" id="IPR009075">
    <property type="entry name" value="AcylCo_DH/oxidase_C"/>
</dbReference>
<dbReference type="GO" id="GO:0050660">
    <property type="term" value="F:flavin adenine dinucleotide binding"/>
    <property type="evidence" value="ECO:0007669"/>
    <property type="project" value="InterPro"/>
</dbReference>
<evidence type="ECO:0000256" key="1">
    <source>
        <dbReference type="ARBA" id="ARBA00001974"/>
    </source>
</evidence>
<feature type="domain" description="Acyl-CoA dehydrogenase/oxidase N-terminal" evidence="9">
    <location>
        <begin position="14"/>
        <end position="122"/>
    </location>
</feature>
<evidence type="ECO:0000259" key="7">
    <source>
        <dbReference type="Pfam" id="PF00441"/>
    </source>
</evidence>
<accession>A0A6P1T5L2</accession>
<dbReference type="InterPro" id="IPR006091">
    <property type="entry name" value="Acyl-CoA_Oxase/DH_mid-dom"/>
</dbReference>
<dbReference type="InterPro" id="IPR046373">
    <property type="entry name" value="Acyl-CoA_Oxase/DH_mid-dom_sf"/>
</dbReference>
<evidence type="ECO:0000259" key="9">
    <source>
        <dbReference type="Pfam" id="PF02771"/>
    </source>
</evidence>
<dbReference type="FunFam" id="2.40.110.10:FF:000004">
    <property type="entry name" value="Isovaleryl-CoA dehydrogenase, mitochondrial"/>
    <property type="match status" value="1"/>
</dbReference>
<comment type="cofactor">
    <cofactor evidence="1 6">
        <name>FAD</name>
        <dbReference type="ChEBI" id="CHEBI:57692"/>
    </cofactor>
</comment>
<evidence type="ECO:0000313" key="10">
    <source>
        <dbReference type="EMBL" id="QHQ35842.1"/>
    </source>
</evidence>
<organism evidence="10 11">
    <name type="scientific">Algicella marina</name>
    <dbReference type="NCBI Taxonomy" id="2683284"/>
    <lineage>
        <taxon>Bacteria</taxon>
        <taxon>Pseudomonadati</taxon>
        <taxon>Pseudomonadota</taxon>
        <taxon>Alphaproteobacteria</taxon>
        <taxon>Rhodobacterales</taxon>
        <taxon>Paracoccaceae</taxon>
        <taxon>Algicella</taxon>
    </lineage>
</organism>
<dbReference type="SUPFAM" id="SSF56645">
    <property type="entry name" value="Acyl-CoA dehydrogenase NM domain-like"/>
    <property type="match status" value="1"/>
</dbReference>
<dbReference type="Gene3D" id="2.40.110.10">
    <property type="entry name" value="Butyryl-CoA Dehydrogenase, subunit A, domain 2"/>
    <property type="match status" value="1"/>
</dbReference>
<evidence type="ECO:0000256" key="5">
    <source>
        <dbReference type="ARBA" id="ARBA00023002"/>
    </source>
</evidence>
<sequence length="387" mass="41524">MFTQSMRFGLGEDVGALRDMVHRWAQERVAPMAAEIDSNNLFPNDLWAEMGELGLLGITVPERFGGAGMGYLAHVVAVEEIARASASVSLSYGAHSNLCVNQIALNGTEAQREAYLPKLISGAHVGALAMSEAGAGSDVVSMTLAAEKRNDRFVLNGSKYWITNSPDASVLVVYAKTDKSAGSKGITAFLIEKEMTGFSVGPHFDKLGMRGSNTAEITFDDVEVPFENVLGEEGRGVAVLMSGLDYERVVLSGIGLGIMASVLDHIMPYMAERKQFGQPIGNFQLMQGKIADIYTAMNSARAYVYEVAKACDRGEVTRQDAAACVLYASEKAMEMAVQGVQAMGGAGYLNDSPLSRIMRDAKLMEIGAGTSEIRRMLVGRELMKGMG</sequence>
<gene>
    <name evidence="10" type="ORF">GO499_11995</name>
</gene>